<comment type="caution">
    <text evidence="2">The sequence shown here is derived from an EMBL/GenBank/DDBJ whole genome shotgun (WGS) entry which is preliminary data.</text>
</comment>
<name>A0A4S9SHG9_AURPU</name>
<accession>A0A4S9SHG9</accession>
<dbReference type="Proteomes" id="UP000308005">
    <property type="component" value="Unassembled WGS sequence"/>
</dbReference>
<evidence type="ECO:0000313" key="3">
    <source>
        <dbReference type="Proteomes" id="UP000308005"/>
    </source>
</evidence>
<protein>
    <submittedName>
        <fullName evidence="2">Uncharacterized protein</fullName>
    </submittedName>
</protein>
<evidence type="ECO:0000256" key="1">
    <source>
        <dbReference type="SAM" id="MobiDB-lite"/>
    </source>
</evidence>
<feature type="region of interest" description="Disordered" evidence="1">
    <location>
        <begin position="296"/>
        <end position="338"/>
    </location>
</feature>
<gene>
    <name evidence="2" type="ORF">D6C91_09733</name>
</gene>
<proteinExistence type="predicted"/>
<dbReference type="AlphaFoldDB" id="A0A4S9SHG9"/>
<sequence length="338" mass="37026">MRHTQCSGMPDGLEDEHELLQEVLDGRKRGHGKWFMQQVADSPAGMALEMTSPNSTAPPKAATFKPDKMLPLDESTRSSMEQDHQLPIACSFSSSTPPNLAIIGAIHLFLRQAITLLSPAGPSLCLFSSTHLVIPDLRLPLGLTGSLKDLVEKRQIGGMYVPSLITSSKAKNHVLSPSPPRSPPPNFPAGHAVGSVKVMLAFMCLHCSYHLSAQEMALHAQELLALRPRLAKNVPAILIPYLNDDIRAKDALLHARHRQSAHLRINSSTEGLPHVLTRNMTSDELLRREQLTEQQRNRRALEDLACSGPAGRSPMELDSDDLARRRTMSRLPVSAAGL</sequence>
<evidence type="ECO:0000313" key="2">
    <source>
        <dbReference type="EMBL" id="THZ10337.1"/>
    </source>
</evidence>
<dbReference type="EMBL" id="QZBM01000858">
    <property type="protein sequence ID" value="THZ10337.1"/>
    <property type="molecule type" value="Genomic_DNA"/>
</dbReference>
<reference evidence="2 3" key="1">
    <citation type="submission" date="2018-10" db="EMBL/GenBank/DDBJ databases">
        <title>Fifty Aureobasidium pullulans genomes reveal a recombining polyextremotolerant generalist.</title>
        <authorList>
            <person name="Gostincar C."/>
            <person name="Turk M."/>
            <person name="Zajc J."/>
            <person name="Gunde-Cimerman N."/>
        </authorList>
    </citation>
    <scope>NUCLEOTIDE SEQUENCE [LARGE SCALE GENOMIC DNA]</scope>
    <source>
        <strain evidence="2 3">EXF-3863</strain>
    </source>
</reference>
<organism evidence="2 3">
    <name type="scientific">Aureobasidium pullulans</name>
    <name type="common">Black yeast</name>
    <name type="synonym">Pullularia pullulans</name>
    <dbReference type="NCBI Taxonomy" id="5580"/>
    <lineage>
        <taxon>Eukaryota</taxon>
        <taxon>Fungi</taxon>
        <taxon>Dikarya</taxon>
        <taxon>Ascomycota</taxon>
        <taxon>Pezizomycotina</taxon>
        <taxon>Dothideomycetes</taxon>
        <taxon>Dothideomycetidae</taxon>
        <taxon>Dothideales</taxon>
        <taxon>Saccotheciaceae</taxon>
        <taxon>Aureobasidium</taxon>
    </lineage>
</organism>